<accession>A0A1W2G6Y9</accession>
<dbReference type="InterPro" id="IPR016163">
    <property type="entry name" value="Ald_DH_C"/>
</dbReference>
<evidence type="ECO:0000313" key="5">
    <source>
        <dbReference type="Proteomes" id="UP000192472"/>
    </source>
</evidence>
<dbReference type="InterPro" id="IPR051020">
    <property type="entry name" value="ALDH-related_metabolic_enz"/>
</dbReference>
<dbReference type="Proteomes" id="UP000192472">
    <property type="component" value="Unassembled WGS sequence"/>
</dbReference>
<name>A0A1W2G6Y9_REIFA</name>
<dbReference type="EMBL" id="FWYF01000001">
    <property type="protein sequence ID" value="SMD32361.1"/>
    <property type="molecule type" value="Genomic_DNA"/>
</dbReference>
<sequence>MSTLSVYAPFDQSLIKEIPLATSKEMSNAIDRALGLFLDQSKWLPKYKRVEILENIAFLMEERSEEIIQISAMEGGKPWMDTEVEMKRAINGVKLAIENMGHLKGEEVAMGHTVSSANRLAYTMREPIGVVASVSAFNHPINLIIHQTIPAIAVGSPVIIKPAPTTPLTCLLLVEIFESAGLPEGWCTAMPCDNDVAEQLVTSPKVNFFSFIGSAKVGWYLRSKLAPGTRCALEHGGSAPVIIEPDAEIKSMIPALVKGGFYHAGQVCVSVQRIFVHESIVDEVVEEMDTQVRALISGNPLKKETEVGPLILPREVDRVHEWVAEAKEAGAKVICGGQKISNTFYEPTILLNPSDDCKVSTQEIFGPVVCVYSYTDRQEAINKANALEFAFQSSIFTKNIDVALDTVRKLNATAVMVNDHTAFRVDWMPFGGRDASGLGLGSIPHSMHDMTREKLMVIKSEVL</sequence>
<dbReference type="InterPro" id="IPR016162">
    <property type="entry name" value="Ald_DH_N"/>
</dbReference>
<dbReference type="PANTHER" id="PTHR42991">
    <property type="entry name" value="ALDEHYDE DEHYDROGENASE"/>
    <property type="match status" value="1"/>
</dbReference>
<dbReference type="GO" id="GO:0008911">
    <property type="term" value="F:lactaldehyde dehydrogenase (NAD+) activity"/>
    <property type="evidence" value="ECO:0007669"/>
    <property type="project" value="TreeGrafter"/>
</dbReference>
<dbReference type="InterPro" id="IPR015590">
    <property type="entry name" value="Aldehyde_DH_dom"/>
</dbReference>
<evidence type="ECO:0000259" key="3">
    <source>
        <dbReference type="Pfam" id="PF00171"/>
    </source>
</evidence>
<proteinExistence type="inferred from homology"/>
<keyword evidence="2" id="KW-0560">Oxidoreductase</keyword>
<feature type="domain" description="Aldehyde dehydrogenase" evidence="3">
    <location>
        <begin position="3"/>
        <end position="454"/>
    </location>
</feature>
<dbReference type="PANTHER" id="PTHR42991:SF1">
    <property type="entry name" value="ALDEHYDE DEHYDROGENASE"/>
    <property type="match status" value="1"/>
</dbReference>
<keyword evidence="5" id="KW-1185">Reference proteome</keyword>
<evidence type="ECO:0000256" key="1">
    <source>
        <dbReference type="ARBA" id="ARBA00009986"/>
    </source>
</evidence>
<dbReference type="InterPro" id="IPR016161">
    <property type="entry name" value="Ald_DH/histidinol_DH"/>
</dbReference>
<gene>
    <name evidence="4" type="ORF">SAMN04488029_0706</name>
</gene>
<evidence type="ECO:0000256" key="2">
    <source>
        <dbReference type="ARBA" id="ARBA00023002"/>
    </source>
</evidence>
<evidence type="ECO:0000313" key="4">
    <source>
        <dbReference type="EMBL" id="SMD32361.1"/>
    </source>
</evidence>
<reference evidence="4 5" key="1">
    <citation type="submission" date="2017-04" db="EMBL/GenBank/DDBJ databases">
        <authorList>
            <person name="Afonso C.L."/>
            <person name="Miller P.J."/>
            <person name="Scott M.A."/>
            <person name="Spackman E."/>
            <person name="Goraichik I."/>
            <person name="Dimitrov K.M."/>
            <person name="Suarez D.L."/>
            <person name="Swayne D.E."/>
        </authorList>
    </citation>
    <scope>NUCLEOTIDE SEQUENCE [LARGE SCALE GENOMIC DNA]</scope>
    <source>
        <strain evidence="4 5">DSM 26133</strain>
    </source>
</reference>
<comment type="similarity">
    <text evidence="1">Belongs to the aldehyde dehydrogenase family.</text>
</comment>
<organism evidence="4 5">
    <name type="scientific">Reichenbachiella faecimaris</name>
    <dbReference type="NCBI Taxonomy" id="692418"/>
    <lineage>
        <taxon>Bacteria</taxon>
        <taxon>Pseudomonadati</taxon>
        <taxon>Bacteroidota</taxon>
        <taxon>Cytophagia</taxon>
        <taxon>Cytophagales</taxon>
        <taxon>Reichenbachiellaceae</taxon>
        <taxon>Reichenbachiella</taxon>
    </lineage>
</organism>
<protein>
    <submittedName>
        <fullName evidence="4">Acyl-CoA reductase</fullName>
    </submittedName>
</protein>
<dbReference type="OrthoDB" id="973869at2"/>
<dbReference type="Gene3D" id="3.40.309.10">
    <property type="entry name" value="Aldehyde Dehydrogenase, Chain A, domain 2"/>
    <property type="match status" value="1"/>
</dbReference>
<dbReference type="AlphaFoldDB" id="A0A1W2G6Y9"/>
<dbReference type="STRING" id="692418.SAMN04488029_0706"/>
<dbReference type="Pfam" id="PF00171">
    <property type="entry name" value="Aldedh"/>
    <property type="match status" value="1"/>
</dbReference>
<dbReference type="Gene3D" id="3.40.605.10">
    <property type="entry name" value="Aldehyde Dehydrogenase, Chain A, domain 1"/>
    <property type="match status" value="1"/>
</dbReference>
<dbReference type="SUPFAM" id="SSF53720">
    <property type="entry name" value="ALDH-like"/>
    <property type="match status" value="1"/>
</dbReference>